<evidence type="ECO:0008006" key="3">
    <source>
        <dbReference type="Google" id="ProtNLM"/>
    </source>
</evidence>
<dbReference type="OrthoDB" id="725917at2"/>
<dbReference type="PROSITE" id="PS51257">
    <property type="entry name" value="PROKAR_LIPOPROTEIN"/>
    <property type="match status" value="1"/>
</dbReference>
<evidence type="ECO:0000313" key="1">
    <source>
        <dbReference type="EMBL" id="ANE52625.1"/>
    </source>
</evidence>
<sequence length="476" mass="52638">MKKYYIICSLSVLGLASCTKDISSFNEQTKLAAQVPAATLFTNGVRNLSDVLASPNVNRNVSRLIVQQWATTTYPDEPNYDFTTRNIPQTFWTILYRDVIANVKESKRLIPNDITITEDVKKNRLAIADIMEVYTYSILVNTFGDVPYNEAIDASVTFPKYDDAKTIYEDLLKRVDADIAALNTSAAGFTAVQDIVYGGNITKWKKFANALKIRLAMTYADVDAAKAKTAFEQADAGAFAASADNASITYFSATPNNNPIWADLIQSKRQDYVAGETILNKMNALSDPRVPQYFKPNDAGVYVGGKAGALNTYSLFAKPGAKLEDPALPALLLSYDEIEFYRAEAKERGFTVTGSAEEHYNNAIKASIVYWGGTTAQADAYLLQPGVSYLTATGDWKEKIGTQKWIAFYNRTIDTWTDVRRLDYPKLPAPAAARSGFPNRLTYPTNEQTLNGANYTSAAAKIGGDKVETKIFWDKF</sequence>
<proteinExistence type="predicted"/>
<dbReference type="Pfam" id="PF12771">
    <property type="entry name" value="SusD-like_2"/>
    <property type="match status" value="1"/>
</dbReference>
<dbReference type="RefSeq" id="WP_066407414.1">
    <property type="nucleotide sequence ID" value="NZ_CP011390.1"/>
</dbReference>
<evidence type="ECO:0000313" key="2">
    <source>
        <dbReference type="Proteomes" id="UP000077177"/>
    </source>
</evidence>
<dbReference type="STRING" id="1492898.SY85_21225"/>
<dbReference type="SUPFAM" id="SSF48452">
    <property type="entry name" value="TPR-like"/>
    <property type="match status" value="1"/>
</dbReference>
<protein>
    <recommendedName>
        <fullName evidence="3">SusD/RagB family nutrient-binding outer membrane lipoprotein</fullName>
    </recommendedName>
</protein>
<organism evidence="1 2">
    <name type="scientific">Flavisolibacter tropicus</name>
    <dbReference type="NCBI Taxonomy" id="1492898"/>
    <lineage>
        <taxon>Bacteria</taxon>
        <taxon>Pseudomonadati</taxon>
        <taxon>Bacteroidota</taxon>
        <taxon>Chitinophagia</taxon>
        <taxon>Chitinophagales</taxon>
        <taxon>Chitinophagaceae</taxon>
        <taxon>Flavisolibacter</taxon>
    </lineage>
</organism>
<dbReference type="PATRIC" id="fig|1492898.3.peg.4604"/>
<dbReference type="KEGG" id="fla:SY85_21225"/>
<dbReference type="EMBL" id="CP011390">
    <property type="protein sequence ID" value="ANE52625.1"/>
    <property type="molecule type" value="Genomic_DNA"/>
</dbReference>
<reference evidence="1 2" key="2">
    <citation type="journal article" date="2016" name="Int. J. Syst. Evol. Microbiol.">
        <title>Flavisolibacter tropicus sp. nov., isolated from tropical soil.</title>
        <authorList>
            <person name="Lee J.J."/>
            <person name="Kang M.S."/>
            <person name="Kim G.S."/>
            <person name="Lee C.S."/>
            <person name="Lim S."/>
            <person name="Lee J."/>
            <person name="Roh S.H."/>
            <person name="Kang H."/>
            <person name="Ha J.M."/>
            <person name="Bae S."/>
            <person name="Jung H.Y."/>
            <person name="Kim M.K."/>
        </authorList>
    </citation>
    <scope>NUCLEOTIDE SEQUENCE [LARGE SCALE GENOMIC DNA]</scope>
    <source>
        <strain evidence="1 2">LCS9</strain>
    </source>
</reference>
<gene>
    <name evidence="1" type="ORF">SY85_21225</name>
</gene>
<reference evidence="2" key="1">
    <citation type="submission" date="2015-01" db="EMBL/GenBank/DDBJ databases">
        <title>Flavisolibacter sp./LCS9/ whole genome sequencing.</title>
        <authorList>
            <person name="Kim M.K."/>
            <person name="Srinivasan S."/>
            <person name="Lee J.-J."/>
        </authorList>
    </citation>
    <scope>NUCLEOTIDE SEQUENCE [LARGE SCALE GENOMIC DNA]</scope>
    <source>
        <strain evidence="2">LCS9</strain>
    </source>
</reference>
<dbReference type="InterPro" id="IPR041662">
    <property type="entry name" value="SusD-like_2"/>
</dbReference>
<name>A0A172TZV2_9BACT</name>
<accession>A0A172TZV2</accession>
<keyword evidence="2" id="KW-1185">Reference proteome</keyword>
<dbReference type="InterPro" id="IPR011990">
    <property type="entry name" value="TPR-like_helical_dom_sf"/>
</dbReference>
<dbReference type="Proteomes" id="UP000077177">
    <property type="component" value="Chromosome"/>
</dbReference>
<dbReference type="AlphaFoldDB" id="A0A172TZV2"/>
<dbReference type="Gene3D" id="1.25.40.390">
    <property type="match status" value="1"/>
</dbReference>